<keyword evidence="3" id="KW-1185">Reference proteome</keyword>
<dbReference type="InterPro" id="IPR007791">
    <property type="entry name" value="DjlA_N"/>
</dbReference>
<dbReference type="InterPro" id="IPR001387">
    <property type="entry name" value="Cro/C1-type_HTH"/>
</dbReference>
<accession>A0A256GSS9</accession>
<dbReference type="Proteomes" id="UP000216188">
    <property type="component" value="Unassembled WGS sequence"/>
</dbReference>
<dbReference type="PROSITE" id="PS50943">
    <property type="entry name" value="HTH_CROC1"/>
    <property type="match status" value="1"/>
</dbReference>
<proteinExistence type="predicted"/>
<dbReference type="InterPro" id="IPR029024">
    <property type="entry name" value="TerB-like"/>
</dbReference>
<dbReference type="STRING" id="419475.A8A54_06145"/>
<protein>
    <submittedName>
        <fullName evidence="2">Tellurite resistance TerB family protein</fullName>
    </submittedName>
</protein>
<evidence type="ECO:0000313" key="2">
    <source>
        <dbReference type="EMBL" id="OYR29970.1"/>
    </source>
</evidence>
<dbReference type="RefSeq" id="WP_094543159.1">
    <property type="nucleotide sequence ID" value="NZ_JBHEEM010000003.1"/>
</dbReference>
<dbReference type="SUPFAM" id="SSF158682">
    <property type="entry name" value="TerB-like"/>
    <property type="match status" value="1"/>
</dbReference>
<feature type="domain" description="HTH cro/C1-type" evidence="1">
    <location>
        <begin position="123"/>
        <end position="138"/>
    </location>
</feature>
<reference evidence="2 3" key="1">
    <citation type="submission" date="2017-07" db="EMBL/GenBank/DDBJ databases">
        <title>Phylogenetic study on the rhizospheric bacterium Ochrobactrum sp. A44.</title>
        <authorList>
            <person name="Krzyzanowska D.M."/>
            <person name="Ossowicki A."/>
            <person name="Rajewska M."/>
            <person name="Maciag T."/>
            <person name="Kaczynski Z."/>
            <person name="Czerwicka M."/>
            <person name="Jafra S."/>
        </authorList>
    </citation>
    <scope>NUCLEOTIDE SEQUENCE [LARGE SCALE GENOMIC DNA]</scope>
    <source>
        <strain evidence="2 3">CCUG 30717</strain>
    </source>
</reference>
<evidence type="ECO:0000259" key="1">
    <source>
        <dbReference type="PROSITE" id="PS50943"/>
    </source>
</evidence>
<comment type="caution">
    <text evidence="2">The sequence shown here is derived from an EMBL/GenBank/DDBJ whole genome shotgun (WGS) entry which is preliminary data.</text>
</comment>
<name>A0A256GSS9_9HYPH</name>
<dbReference type="Pfam" id="PF05099">
    <property type="entry name" value="TerB"/>
    <property type="match status" value="1"/>
</dbReference>
<sequence length="153" mass="16884">MSESIFERITAFLSKKSAVQRVAEDPALASELLLLLHVVFADGDRHPAEIAAFKDIVSENFGISAEELPEVTEYLKDFGYETTTKQAASMLAEMAPERRASLLRDLMRIARADNHVDQSETAMIKRIADILGVTADDLRQAQQLAPQSAPRAV</sequence>
<gene>
    <name evidence="2" type="ORF">CEV34_0346</name>
</gene>
<organism evidence="2 3">
    <name type="scientific">Brucella pseudogrignonensis</name>
    <dbReference type="NCBI Taxonomy" id="419475"/>
    <lineage>
        <taxon>Bacteria</taxon>
        <taxon>Pseudomonadati</taxon>
        <taxon>Pseudomonadota</taxon>
        <taxon>Alphaproteobacteria</taxon>
        <taxon>Hyphomicrobiales</taxon>
        <taxon>Brucellaceae</taxon>
        <taxon>Brucella/Ochrobactrum group</taxon>
        <taxon>Brucella</taxon>
    </lineage>
</organism>
<dbReference type="CDD" id="cd07177">
    <property type="entry name" value="terB_like"/>
    <property type="match status" value="1"/>
</dbReference>
<evidence type="ECO:0000313" key="3">
    <source>
        <dbReference type="Proteomes" id="UP000216188"/>
    </source>
</evidence>
<dbReference type="AlphaFoldDB" id="A0A256GSS9"/>
<dbReference type="EMBL" id="NNRM01000006">
    <property type="protein sequence ID" value="OYR29970.1"/>
    <property type="molecule type" value="Genomic_DNA"/>
</dbReference>
<dbReference type="Gene3D" id="1.10.3680.10">
    <property type="entry name" value="TerB-like"/>
    <property type="match status" value="1"/>
</dbReference>